<keyword evidence="1" id="KW-0472">Membrane</keyword>
<sequence>RFKPVNDLFGHAAGDALLVQASKRILGEIRPADTLARIGGDEFVMILTSQPQPEKALIVATRIIEALRRPFEIEGHRIEIGASVGVSLYPDDGDLCCRGRITEWRSTFLKGNSACGNSSHKRVTHLIDGRDVILSDVSTPASKGLCARSLLNDMRGTAAVEFGLVSLMFTVLLFCIVQVGIVMLVQTALDEATRVASRQIRTGTVTSSGATTFVSALCAKLSLLPNCSASIQYNVVSGSTFASLSTTITTSSANRMTGTQFAPGTAGQDVIVQVGWTLPVYVPQITPTLGKNGTLLLISTVAFQNEPF</sequence>
<dbReference type="SMART" id="SM00267">
    <property type="entry name" value="GGDEF"/>
    <property type="match status" value="1"/>
</dbReference>
<evidence type="ECO:0000259" key="2">
    <source>
        <dbReference type="PROSITE" id="PS50887"/>
    </source>
</evidence>
<evidence type="ECO:0000313" key="4">
    <source>
        <dbReference type="Proteomes" id="UP000290759"/>
    </source>
</evidence>
<dbReference type="SUPFAM" id="SSF55073">
    <property type="entry name" value="Nucleotide cyclase"/>
    <property type="match status" value="1"/>
</dbReference>
<dbReference type="EMBL" id="QYBB01000104">
    <property type="protein sequence ID" value="RYC28838.1"/>
    <property type="molecule type" value="Genomic_DNA"/>
</dbReference>
<feature type="non-terminal residue" evidence="3">
    <location>
        <position position="1"/>
    </location>
</feature>
<dbReference type="InterPro" id="IPR000160">
    <property type="entry name" value="GGDEF_dom"/>
</dbReference>
<dbReference type="InterPro" id="IPR012495">
    <property type="entry name" value="TadE-like_dom"/>
</dbReference>
<dbReference type="OrthoDB" id="7349713at2"/>
<dbReference type="PROSITE" id="PS50887">
    <property type="entry name" value="GGDEF"/>
    <property type="match status" value="1"/>
</dbReference>
<name>A0A4Q2TZQ3_9HYPH</name>
<gene>
    <name evidence="3" type="ORF">D3273_27210</name>
</gene>
<dbReference type="Proteomes" id="UP000290759">
    <property type="component" value="Unassembled WGS sequence"/>
</dbReference>
<dbReference type="InterPro" id="IPR052163">
    <property type="entry name" value="DGC-Regulatory_Protein"/>
</dbReference>
<dbReference type="InterPro" id="IPR029787">
    <property type="entry name" value="Nucleotide_cyclase"/>
</dbReference>
<dbReference type="PANTHER" id="PTHR46663">
    <property type="entry name" value="DIGUANYLATE CYCLASE DGCT-RELATED"/>
    <property type="match status" value="1"/>
</dbReference>
<keyword evidence="1" id="KW-1133">Transmembrane helix</keyword>
<proteinExistence type="predicted"/>
<keyword evidence="1" id="KW-0812">Transmembrane</keyword>
<dbReference type="InterPro" id="IPR043128">
    <property type="entry name" value="Rev_trsase/Diguanyl_cyclase"/>
</dbReference>
<protein>
    <submittedName>
        <fullName evidence="3">Diguanylate cyclase</fullName>
    </submittedName>
</protein>
<dbReference type="AlphaFoldDB" id="A0A4Q2TZQ3"/>
<dbReference type="Pfam" id="PF07811">
    <property type="entry name" value="TadE"/>
    <property type="match status" value="1"/>
</dbReference>
<dbReference type="PANTHER" id="PTHR46663:SF3">
    <property type="entry name" value="SLL0267 PROTEIN"/>
    <property type="match status" value="1"/>
</dbReference>
<organism evidence="3 4">
    <name type="scientific">Lichenibacterium minor</name>
    <dbReference type="NCBI Taxonomy" id="2316528"/>
    <lineage>
        <taxon>Bacteria</taxon>
        <taxon>Pseudomonadati</taxon>
        <taxon>Pseudomonadota</taxon>
        <taxon>Alphaproteobacteria</taxon>
        <taxon>Hyphomicrobiales</taxon>
        <taxon>Lichenihabitantaceae</taxon>
        <taxon>Lichenibacterium</taxon>
    </lineage>
</organism>
<evidence type="ECO:0000313" key="3">
    <source>
        <dbReference type="EMBL" id="RYC28838.1"/>
    </source>
</evidence>
<dbReference type="Gene3D" id="3.30.70.270">
    <property type="match status" value="1"/>
</dbReference>
<feature type="transmembrane region" description="Helical" evidence="1">
    <location>
        <begin position="158"/>
        <end position="185"/>
    </location>
</feature>
<dbReference type="CDD" id="cd01949">
    <property type="entry name" value="GGDEF"/>
    <property type="match status" value="1"/>
</dbReference>
<reference evidence="3 4" key="1">
    <citation type="submission" date="2018-12" db="EMBL/GenBank/DDBJ databases">
        <authorList>
            <person name="Grouzdev D.S."/>
            <person name="Krutkina M.S."/>
        </authorList>
    </citation>
    <scope>NUCLEOTIDE SEQUENCE [LARGE SCALE GENOMIC DNA]</scope>
    <source>
        <strain evidence="3 4">RmlP026</strain>
    </source>
</reference>
<dbReference type="Pfam" id="PF00990">
    <property type="entry name" value="GGDEF"/>
    <property type="match status" value="1"/>
</dbReference>
<dbReference type="RefSeq" id="WP_129230110.1">
    <property type="nucleotide sequence ID" value="NZ_QYBB01000104.1"/>
</dbReference>
<comment type="caution">
    <text evidence="3">The sequence shown here is derived from an EMBL/GenBank/DDBJ whole genome shotgun (WGS) entry which is preliminary data.</text>
</comment>
<keyword evidence="4" id="KW-1185">Reference proteome</keyword>
<dbReference type="NCBIfam" id="TIGR00254">
    <property type="entry name" value="GGDEF"/>
    <property type="match status" value="1"/>
</dbReference>
<reference evidence="3 4" key="2">
    <citation type="submission" date="2019-02" db="EMBL/GenBank/DDBJ databases">
        <title>'Lichenibacterium ramalinii' gen. nov. sp. nov., 'Lichenibacterium minor' gen. nov. sp. nov.</title>
        <authorList>
            <person name="Pankratov T."/>
        </authorList>
    </citation>
    <scope>NUCLEOTIDE SEQUENCE [LARGE SCALE GENOMIC DNA]</scope>
    <source>
        <strain evidence="3 4">RmlP026</strain>
    </source>
</reference>
<feature type="domain" description="GGDEF" evidence="2">
    <location>
        <begin position="1"/>
        <end position="125"/>
    </location>
</feature>
<evidence type="ECO:0000256" key="1">
    <source>
        <dbReference type="SAM" id="Phobius"/>
    </source>
</evidence>
<accession>A0A4Q2TZQ3</accession>